<evidence type="ECO:0000313" key="3">
    <source>
        <dbReference type="Ensembl" id="ENSJJAP00000005915.1"/>
    </source>
</evidence>
<protein>
    <submittedName>
        <fullName evidence="3">SLP adaptor and CSK interacting membrane protein</fullName>
    </submittedName>
</protein>
<dbReference type="GO" id="GO:0043235">
    <property type="term" value="C:receptor complex"/>
    <property type="evidence" value="ECO:0007669"/>
    <property type="project" value="Ensembl"/>
</dbReference>
<evidence type="ECO:0000256" key="2">
    <source>
        <dbReference type="SAM" id="Phobius"/>
    </source>
</evidence>
<dbReference type="Proteomes" id="UP000694385">
    <property type="component" value="Unassembled WGS sequence"/>
</dbReference>
<dbReference type="PANTHER" id="PTHR12044:SF11">
    <property type="entry name" value="SLP ADAPTER AND CSK-INTERACTING MEMBRANE PROTEIN"/>
    <property type="match status" value="1"/>
</dbReference>
<keyword evidence="2" id="KW-1133">Transmembrane helix</keyword>
<dbReference type="GO" id="GO:0070374">
    <property type="term" value="P:positive regulation of ERK1 and ERK2 cascade"/>
    <property type="evidence" value="ECO:0007669"/>
    <property type="project" value="Ensembl"/>
</dbReference>
<reference evidence="3" key="2">
    <citation type="submission" date="2025-09" db="UniProtKB">
        <authorList>
            <consortium name="Ensembl"/>
        </authorList>
    </citation>
    <scope>IDENTIFICATION</scope>
</reference>
<dbReference type="GO" id="GO:0034142">
    <property type="term" value="P:toll-like receptor 4 signaling pathway"/>
    <property type="evidence" value="ECO:0007669"/>
    <property type="project" value="Ensembl"/>
</dbReference>
<dbReference type="OrthoDB" id="9835673at2759"/>
<dbReference type="GO" id="GO:0001772">
    <property type="term" value="C:immunological synapse"/>
    <property type="evidence" value="ECO:0007669"/>
    <property type="project" value="Ensembl"/>
</dbReference>
<evidence type="ECO:0000256" key="1">
    <source>
        <dbReference type="SAM" id="MobiDB-lite"/>
    </source>
</evidence>
<proteinExistence type="predicted"/>
<dbReference type="GO" id="GO:0045335">
    <property type="term" value="C:phagocytic vesicle"/>
    <property type="evidence" value="ECO:0007669"/>
    <property type="project" value="Ensembl"/>
</dbReference>
<dbReference type="Pfam" id="PF15050">
    <property type="entry name" value="SCIMP"/>
    <property type="match status" value="1"/>
</dbReference>
<dbReference type="CTD" id="388325"/>
<organism evidence="3 4">
    <name type="scientific">Jaculus jaculus</name>
    <name type="common">Lesser Egyptian jerboa</name>
    <dbReference type="NCBI Taxonomy" id="51337"/>
    <lineage>
        <taxon>Eukaryota</taxon>
        <taxon>Metazoa</taxon>
        <taxon>Chordata</taxon>
        <taxon>Craniata</taxon>
        <taxon>Vertebrata</taxon>
        <taxon>Euteleostomi</taxon>
        <taxon>Mammalia</taxon>
        <taxon>Eutheria</taxon>
        <taxon>Euarchontoglires</taxon>
        <taxon>Glires</taxon>
        <taxon>Rodentia</taxon>
        <taxon>Myomorpha</taxon>
        <taxon>Dipodoidea</taxon>
        <taxon>Dipodidae</taxon>
        <taxon>Dipodinae</taxon>
        <taxon>Jaculus</taxon>
    </lineage>
</organism>
<keyword evidence="2" id="KW-0472">Membrane</keyword>
<dbReference type="GO" id="GO:0002732">
    <property type="term" value="P:positive regulation of dendritic cell cytokine production"/>
    <property type="evidence" value="ECO:0007669"/>
    <property type="project" value="Ensembl"/>
</dbReference>
<dbReference type="GO" id="GO:0031666">
    <property type="term" value="P:positive regulation of lipopolysaccharide-mediated signaling pathway"/>
    <property type="evidence" value="ECO:0007669"/>
    <property type="project" value="Ensembl"/>
</dbReference>
<dbReference type="GO" id="GO:0032874">
    <property type="term" value="P:positive regulation of stress-activated MAPK cascade"/>
    <property type="evidence" value="ECO:0007669"/>
    <property type="project" value="Ensembl"/>
</dbReference>
<dbReference type="AlphaFoldDB" id="A0A8C5KAJ6"/>
<dbReference type="GeneTree" id="ENSGT00390000007003"/>
<dbReference type="InterPro" id="IPR052133">
    <property type="entry name" value="Immune_Signaling-Apoptosis_Reg"/>
</dbReference>
<dbReference type="GO" id="GO:0060090">
    <property type="term" value="F:molecular adaptor activity"/>
    <property type="evidence" value="ECO:0007669"/>
    <property type="project" value="Ensembl"/>
</dbReference>
<dbReference type="GO" id="GO:0030175">
    <property type="term" value="C:filopodium"/>
    <property type="evidence" value="ECO:0007669"/>
    <property type="project" value="Ensembl"/>
</dbReference>
<name>A0A8C5KAJ6_JACJA</name>
<dbReference type="GeneID" id="101610467"/>
<keyword evidence="2" id="KW-0812">Transmembrane</keyword>
<feature type="region of interest" description="Disordered" evidence="1">
    <location>
        <begin position="65"/>
        <end position="131"/>
    </location>
</feature>
<dbReference type="GO" id="GO:0032755">
    <property type="term" value="P:positive regulation of interleukin-6 production"/>
    <property type="evidence" value="ECO:0007669"/>
    <property type="project" value="Ensembl"/>
</dbReference>
<dbReference type="GO" id="GO:0097197">
    <property type="term" value="C:tetraspanin-enriched microdomain"/>
    <property type="evidence" value="ECO:0007669"/>
    <property type="project" value="Ensembl"/>
</dbReference>
<dbReference type="GO" id="GO:0031259">
    <property type="term" value="C:uropod membrane"/>
    <property type="evidence" value="ECO:0007669"/>
    <property type="project" value="Ensembl"/>
</dbReference>
<feature type="transmembrane region" description="Helical" evidence="2">
    <location>
        <begin position="6"/>
        <end position="30"/>
    </location>
</feature>
<dbReference type="GO" id="GO:0038123">
    <property type="term" value="P:toll-like receptor TLR1:TLR2 signaling pathway"/>
    <property type="evidence" value="ECO:0007669"/>
    <property type="project" value="Ensembl"/>
</dbReference>
<gene>
    <name evidence="3" type="primary">Scimp</name>
</gene>
<reference evidence="3" key="1">
    <citation type="submission" date="2025-08" db="UniProtKB">
        <authorList>
            <consortium name="Ensembl"/>
        </authorList>
    </citation>
    <scope>IDENTIFICATION</scope>
</reference>
<dbReference type="GO" id="GO:0034154">
    <property type="term" value="P:toll-like receptor 7 signaling pathway"/>
    <property type="evidence" value="ECO:0007669"/>
    <property type="project" value="Ensembl"/>
</dbReference>
<feature type="compositionally biased region" description="Low complexity" evidence="1">
    <location>
        <begin position="65"/>
        <end position="98"/>
    </location>
</feature>
<sequence>MSWWKNNFWIILAVAIITVSLVLGLILFCVCRWQLRQGKKWKIDKPLKQNQGNAEKTYENVLNQLPGLLPSLPPRGSLSPGGSSPQESPSQSPAPYSSVNKVRNKKTFPILGHTEPENDYDDVEIPANTENQHLKTTTSFLQAEEGTYSLF</sequence>
<dbReference type="GO" id="GO:0034138">
    <property type="term" value="P:toll-like receptor 3 signaling pathway"/>
    <property type="evidence" value="ECO:0007669"/>
    <property type="project" value="Ensembl"/>
</dbReference>
<dbReference type="InterPro" id="IPR028181">
    <property type="entry name" value="SCIMP"/>
</dbReference>
<dbReference type="GO" id="GO:0031256">
    <property type="term" value="C:leading edge membrane"/>
    <property type="evidence" value="ECO:0007669"/>
    <property type="project" value="Ensembl"/>
</dbReference>
<evidence type="ECO:0000313" key="4">
    <source>
        <dbReference type="Proteomes" id="UP000694385"/>
    </source>
</evidence>
<keyword evidence="4" id="KW-1185">Reference proteome</keyword>
<dbReference type="GO" id="GO:0032735">
    <property type="term" value="P:positive regulation of interleukin-12 production"/>
    <property type="evidence" value="ECO:0007669"/>
    <property type="project" value="Ensembl"/>
</dbReference>
<dbReference type="PANTHER" id="PTHR12044">
    <property type="entry name" value="BCL2 INTERACTING MEDIATOR OF CELL DEATH"/>
    <property type="match status" value="1"/>
</dbReference>
<dbReference type="GO" id="GO:0001726">
    <property type="term" value="C:ruffle"/>
    <property type="evidence" value="ECO:0007669"/>
    <property type="project" value="Ensembl"/>
</dbReference>
<dbReference type="GO" id="GO:0071226">
    <property type="term" value="P:cellular response to molecule of fungal origin"/>
    <property type="evidence" value="ECO:0007669"/>
    <property type="project" value="Ensembl"/>
</dbReference>
<dbReference type="Ensembl" id="ENSJJAT00000012302.1">
    <property type="protein sequence ID" value="ENSJJAP00000005915.1"/>
    <property type="gene ID" value="ENSJJAG00000010731.1"/>
</dbReference>
<accession>A0A8C5KAJ6</accession>
<dbReference type="OMA" id="NYFWIIL"/>